<organism evidence="4 5">
    <name type="scientific">Terfezia boudieri ATCC MYA-4762</name>
    <dbReference type="NCBI Taxonomy" id="1051890"/>
    <lineage>
        <taxon>Eukaryota</taxon>
        <taxon>Fungi</taxon>
        <taxon>Dikarya</taxon>
        <taxon>Ascomycota</taxon>
        <taxon>Pezizomycotina</taxon>
        <taxon>Pezizomycetes</taxon>
        <taxon>Pezizales</taxon>
        <taxon>Pezizaceae</taxon>
        <taxon>Terfezia</taxon>
    </lineage>
</organism>
<feature type="transmembrane region" description="Helical" evidence="2">
    <location>
        <begin position="68"/>
        <end position="91"/>
    </location>
</feature>
<keyword evidence="2" id="KW-1133">Transmembrane helix</keyword>
<keyword evidence="2" id="KW-0812">Transmembrane</keyword>
<reference evidence="4 5" key="1">
    <citation type="journal article" date="2018" name="Nat. Ecol. Evol.">
        <title>Pezizomycetes genomes reveal the molecular basis of ectomycorrhizal truffle lifestyle.</title>
        <authorList>
            <person name="Murat C."/>
            <person name="Payen T."/>
            <person name="Noel B."/>
            <person name="Kuo A."/>
            <person name="Morin E."/>
            <person name="Chen J."/>
            <person name="Kohler A."/>
            <person name="Krizsan K."/>
            <person name="Balestrini R."/>
            <person name="Da Silva C."/>
            <person name="Montanini B."/>
            <person name="Hainaut M."/>
            <person name="Levati E."/>
            <person name="Barry K.W."/>
            <person name="Belfiori B."/>
            <person name="Cichocki N."/>
            <person name="Clum A."/>
            <person name="Dockter R.B."/>
            <person name="Fauchery L."/>
            <person name="Guy J."/>
            <person name="Iotti M."/>
            <person name="Le Tacon F."/>
            <person name="Lindquist E.A."/>
            <person name="Lipzen A."/>
            <person name="Malagnac F."/>
            <person name="Mello A."/>
            <person name="Molinier V."/>
            <person name="Miyauchi S."/>
            <person name="Poulain J."/>
            <person name="Riccioni C."/>
            <person name="Rubini A."/>
            <person name="Sitrit Y."/>
            <person name="Splivallo R."/>
            <person name="Traeger S."/>
            <person name="Wang M."/>
            <person name="Zifcakova L."/>
            <person name="Wipf D."/>
            <person name="Zambonelli A."/>
            <person name="Paolocci F."/>
            <person name="Nowrousian M."/>
            <person name="Ottonello S."/>
            <person name="Baldrian P."/>
            <person name="Spatafora J.W."/>
            <person name="Henrissat B."/>
            <person name="Nagy L.G."/>
            <person name="Aury J.M."/>
            <person name="Wincker P."/>
            <person name="Grigoriev I.V."/>
            <person name="Bonfante P."/>
            <person name="Martin F.M."/>
        </authorList>
    </citation>
    <scope>NUCLEOTIDE SEQUENCE [LARGE SCALE GENOMIC DNA]</scope>
    <source>
        <strain evidence="4 5">ATCC MYA-4762</strain>
    </source>
</reference>
<evidence type="ECO:0000313" key="4">
    <source>
        <dbReference type="EMBL" id="RPB19347.1"/>
    </source>
</evidence>
<dbReference type="AlphaFoldDB" id="A0A3N4L8W7"/>
<evidence type="ECO:0000256" key="2">
    <source>
        <dbReference type="SAM" id="Phobius"/>
    </source>
</evidence>
<feature type="compositionally biased region" description="Basic and acidic residues" evidence="1">
    <location>
        <begin position="100"/>
        <end position="122"/>
    </location>
</feature>
<name>A0A3N4L8W7_9PEZI</name>
<sequence length="278" mass="33696">MVSLLLLAKLTFMPWFMYIGNVVAGSSEGQHPFDGQSAPVDNYTQPVTITETVCSACPDLKQMFSDLFASSISGMSICVIGLFGAAVWYLWAEEEKEKQEKEKKKRKETEREETEREETERKERRKRREEEEEKELREWIERRWEEVEEEEEEEEREWNERWKRMEEENEKEEREWNERRKRWEEESEKEERERNERRKKREEREEREEKEQYASMRRMWEAEAEYMRAMTSRQSSCYLTAAQYKAICSFTVLLDRTSAFVSSFVGLTALTPHLFSYA</sequence>
<keyword evidence="3" id="KW-0732">Signal</keyword>
<evidence type="ECO:0000256" key="1">
    <source>
        <dbReference type="SAM" id="MobiDB-lite"/>
    </source>
</evidence>
<feature type="region of interest" description="Disordered" evidence="1">
    <location>
        <begin position="100"/>
        <end position="127"/>
    </location>
</feature>
<dbReference type="InParanoid" id="A0A3N4L8W7"/>
<dbReference type="OrthoDB" id="10499929at2759"/>
<protein>
    <submittedName>
        <fullName evidence="4">Uncharacterized protein</fullName>
    </submittedName>
</protein>
<evidence type="ECO:0000313" key="5">
    <source>
        <dbReference type="Proteomes" id="UP000267821"/>
    </source>
</evidence>
<proteinExistence type="predicted"/>
<gene>
    <name evidence="4" type="ORF">L211DRAFT_853266</name>
</gene>
<evidence type="ECO:0000256" key="3">
    <source>
        <dbReference type="SAM" id="SignalP"/>
    </source>
</evidence>
<accession>A0A3N4L8W7</accession>
<dbReference type="EMBL" id="ML121590">
    <property type="protein sequence ID" value="RPB19347.1"/>
    <property type="molecule type" value="Genomic_DNA"/>
</dbReference>
<feature type="signal peptide" evidence="3">
    <location>
        <begin position="1"/>
        <end position="24"/>
    </location>
</feature>
<dbReference type="Proteomes" id="UP000267821">
    <property type="component" value="Unassembled WGS sequence"/>
</dbReference>
<keyword evidence="5" id="KW-1185">Reference proteome</keyword>
<keyword evidence="2" id="KW-0472">Membrane</keyword>
<feature type="chain" id="PRO_5017932408" evidence="3">
    <location>
        <begin position="25"/>
        <end position="278"/>
    </location>
</feature>